<evidence type="ECO:0000256" key="1">
    <source>
        <dbReference type="ARBA" id="ARBA00023186"/>
    </source>
</evidence>
<comment type="caution">
    <text evidence="2">The sequence shown here is derived from an EMBL/GenBank/DDBJ whole genome shotgun (WGS) entry which is preliminary data.</text>
</comment>
<sequence length="205" mass="22348">MNANCEERTMAMADTCRILSACVSLPTPDLVASIDDGSLAASIRALLPWLAREDVAGERVEARLAACEARVASMTLSELRQDYTRLFSHPTAPLAPLCESQFKCEQRGEEKPLLVVNRLALKLDDEYRAAGYVRAHGGVVPPDHLGTELAYVALLLDERRSDDASSFVERHLGTWAPEMFTIVEQQSATPAYALVGSLGRACFPA</sequence>
<dbReference type="Pfam" id="PF02613">
    <property type="entry name" value="Nitrate_red_del"/>
    <property type="match status" value="1"/>
</dbReference>
<dbReference type="Gene3D" id="1.10.3480.10">
    <property type="entry name" value="TorD-like"/>
    <property type="match status" value="1"/>
</dbReference>
<evidence type="ECO:0000313" key="3">
    <source>
        <dbReference type="Proteomes" id="UP000622448"/>
    </source>
</evidence>
<dbReference type="PANTHER" id="PTHR34227">
    <property type="entry name" value="CHAPERONE PROTEIN YCDY"/>
    <property type="match status" value="1"/>
</dbReference>
<evidence type="ECO:0000313" key="2">
    <source>
        <dbReference type="EMBL" id="MBC5584432.1"/>
    </source>
</evidence>
<dbReference type="Proteomes" id="UP000622448">
    <property type="component" value="Unassembled WGS sequence"/>
</dbReference>
<keyword evidence="1" id="KW-0143">Chaperone</keyword>
<dbReference type="PANTHER" id="PTHR34227:SF1">
    <property type="entry name" value="DIMETHYL SULFOXIDE REDUCTASE CHAPERONE-RELATED"/>
    <property type="match status" value="1"/>
</dbReference>
<reference evidence="2 3" key="1">
    <citation type="submission" date="2020-08" db="EMBL/GenBank/DDBJ databases">
        <title>Genome public.</title>
        <authorList>
            <person name="Liu C."/>
            <person name="Sun Q."/>
        </authorList>
    </citation>
    <scope>NUCLEOTIDE SEQUENCE [LARGE SCALE GENOMIC DNA]</scope>
    <source>
        <strain evidence="2 3">NSJ-70</strain>
    </source>
</reference>
<organism evidence="2 3">
    <name type="scientific">Eggerthella hominis</name>
    <dbReference type="NCBI Taxonomy" id="2763043"/>
    <lineage>
        <taxon>Bacteria</taxon>
        <taxon>Bacillati</taxon>
        <taxon>Actinomycetota</taxon>
        <taxon>Coriobacteriia</taxon>
        <taxon>Eggerthellales</taxon>
        <taxon>Eggerthellaceae</taxon>
        <taxon>Eggerthella</taxon>
    </lineage>
</organism>
<dbReference type="SUPFAM" id="SSF89155">
    <property type="entry name" value="TorD-like"/>
    <property type="match status" value="1"/>
</dbReference>
<dbReference type="RefSeq" id="WP_186938805.1">
    <property type="nucleotide sequence ID" value="NZ_JACOOA010000003.1"/>
</dbReference>
<gene>
    <name evidence="2" type="ORF">H8S61_09510</name>
</gene>
<protein>
    <submittedName>
        <fullName evidence="2">Molecular chaperone TorD family protein</fullName>
    </submittedName>
</protein>
<dbReference type="InterPro" id="IPR050289">
    <property type="entry name" value="TorD/DmsD_chaperones"/>
</dbReference>
<accession>A0ABR7BS36</accession>
<dbReference type="InterPro" id="IPR036411">
    <property type="entry name" value="TorD-like_sf"/>
</dbReference>
<dbReference type="InterPro" id="IPR020945">
    <property type="entry name" value="DMSO/NO3_reduct_chaperone"/>
</dbReference>
<name>A0ABR7BS36_9ACTN</name>
<dbReference type="EMBL" id="JACOOA010000003">
    <property type="protein sequence ID" value="MBC5584432.1"/>
    <property type="molecule type" value="Genomic_DNA"/>
</dbReference>
<proteinExistence type="predicted"/>
<keyword evidence="3" id="KW-1185">Reference proteome</keyword>